<reference evidence="2" key="1">
    <citation type="journal article" date="2020" name="Stud. Mycol.">
        <title>101 Dothideomycetes genomes: a test case for predicting lifestyles and emergence of pathogens.</title>
        <authorList>
            <person name="Haridas S."/>
            <person name="Albert R."/>
            <person name="Binder M."/>
            <person name="Bloem J."/>
            <person name="Labutti K."/>
            <person name="Salamov A."/>
            <person name="Andreopoulos B."/>
            <person name="Baker S."/>
            <person name="Barry K."/>
            <person name="Bills G."/>
            <person name="Bluhm B."/>
            <person name="Cannon C."/>
            <person name="Castanera R."/>
            <person name="Culley D."/>
            <person name="Daum C."/>
            <person name="Ezra D."/>
            <person name="Gonzalez J."/>
            <person name="Henrissat B."/>
            <person name="Kuo A."/>
            <person name="Liang C."/>
            <person name="Lipzen A."/>
            <person name="Lutzoni F."/>
            <person name="Magnuson J."/>
            <person name="Mondo S."/>
            <person name="Nolan M."/>
            <person name="Ohm R."/>
            <person name="Pangilinan J."/>
            <person name="Park H.-J."/>
            <person name="Ramirez L."/>
            <person name="Alfaro M."/>
            <person name="Sun H."/>
            <person name="Tritt A."/>
            <person name="Yoshinaga Y."/>
            <person name="Zwiers L.-H."/>
            <person name="Turgeon B."/>
            <person name="Goodwin S."/>
            <person name="Spatafora J."/>
            <person name="Crous P."/>
            <person name="Grigoriev I."/>
        </authorList>
    </citation>
    <scope>NUCLEOTIDE SEQUENCE</scope>
    <source>
        <strain evidence="2">CBS 113979</strain>
    </source>
</reference>
<name>A0A6G1GM82_9PEZI</name>
<feature type="region of interest" description="Disordered" evidence="1">
    <location>
        <begin position="49"/>
        <end position="87"/>
    </location>
</feature>
<dbReference type="EMBL" id="ML977191">
    <property type="protein sequence ID" value="KAF1981942.1"/>
    <property type="molecule type" value="Genomic_DNA"/>
</dbReference>
<feature type="region of interest" description="Disordered" evidence="1">
    <location>
        <begin position="1"/>
        <end position="31"/>
    </location>
</feature>
<keyword evidence="3" id="KW-1185">Reference proteome</keyword>
<evidence type="ECO:0008006" key="4">
    <source>
        <dbReference type="Google" id="ProtNLM"/>
    </source>
</evidence>
<sequence>MAHIHRYPNGQTGHHEGGSPLDTSPHSTLAAPGSRLNEALYHDDVPFEETHRADSQQALRFSERGSDHGSLKSRKADDPNMCDDESEDPVLEARTRALWSCCGCYDGHELKEDRCSSCTHPRCLGCNLYLKKWTEASRPVPDDLQSQFKPNILRVWACCNCCENNDVTDGTCWSCEQNRCDGCTSNDESPGKSVSPGSYGPDDWWDCHACGEVMAPNDKHCARCQHVKCSECEIIVYETFVGVGPMRPNPT</sequence>
<accession>A0A6G1GM82</accession>
<dbReference type="AlphaFoldDB" id="A0A6G1GM82"/>
<feature type="compositionally biased region" description="Basic and acidic residues" evidence="1">
    <location>
        <begin position="61"/>
        <end position="78"/>
    </location>
</feature>
<dbReference type="Proteomes" id="UP000800041">
    <property type="component" value="Unassembled WGS sequence"/>
</dbReference>
<evidence type="ECO:0000313" key="3">
    <source>
        <dbReference type="Proteomes" id="UP000800041"/>
    </source>
</evidence>
<gene>
    <name evidence="2" type="ORF">K402DRAFT_218028</name>
</gene>
<organism evidence="2 3">
    <name type="scientific">Aulographum hederae CBS 113979</name>
    <dbReference type="NCBI Taxonomy" id="1176131"/>
    <lineage>
        <taxon>Eukaryota</taxon>
        <taxon>Fungi</taxon>
        <taxon>Dikarya</taxon>
        <taxon>Ascomycota</taxon>
        <taxon>Pezizomycotina</taxon>
        <taxon>Dothideomycetes</taxon>
        <taxon>Pleosporomycetidae</taxon>
        <taxon>Aulographales</taxon>
        <taxon>Aulographaceae</taxon>
    </lineage>
</organism>
<evidence type="ECO:0000256" key="1">
    <source>
        <dbReference type="SAM" id="MobiDB-lite"/>
    </source>
</evidence>
<proteinExistence type="predicted"/>
<protein>
    <recommendedName>
        <fullName evidence="4">RanBP2-type domain-containing protein</fullName>
    </recommendedName>
</protein>
<evidence type="ECO:0000313" key="2">
    <source>
        <dbReference type="EMBL" id="KAF1981942.1"/>
    </source>
</evidence>